<reference evidence="1 2" key="1">
    <citation type="submission" date="2015-05" db="EMBL/GenBank/DDBJ databases">
        <authorList>
            <person name="Tang B."/>
            <person name="Yu Y."/>
        </authorList>
    </citation>
    <scope>NUCLEOTIDE SEQUENCE [LARGE SCALE GENOMIC DNA]</scope>
    <source>
        <strain evidence="1 2">DSM 7029</strain>
    </source>
</reference>
<dbReference type="KEGG" id="pbh:AAW51_3432"/>
<proteinExistence type="predicted"/>
<dbReference type="Proteomes" id="UP000035352">
    <property type="component" value="Chromosome"/>
</dbReference>
<protein>
    <recommendedName>
        <fullName evidence="3">HEAT repeat domain-containing protein</fullName>
    </recommendedName>
</protein>
<dbReference type="EMBL" id="CP011371">
    <property type="protein sequence ID" value="AKJ30123.1"/>
    <property type="molecule type" value="Genomic_DNA"/>
</dbReference>
<evidence type="ECO:0000313" key="2">
    <source>
        <dbReference type="Proteomes" id="UP000035352"/>
    </source>
</evidence>
<organism evidence="1 2">
    <name type="scientific">Caldimonas brevitalea</name>
    <dbReference type="NCBI Taxonomy" id="413882"/>
    <lineage>
        <taxon>Bacteria</taxon>
        <taxon>Pseudomonadati</taxon>
        <taxon>Pseudomonadota</taxon>
        <taxon>Betaproteobacteria</taxon>
        <taxon>Burkholderiales</taxon>
        <taxon>Sphaerotilaceae</taxon>
        <taxon>Caldimonas</taxon>
    </lineage>
</organism>
<sequence length="237" mass="25169">MNPDELTRRVQGDAKFAAAMAEQIMRGGKADPELRQFLAMTLAQAQPALLERSAEVLLRNADVHARQQAFDLLSSLPDPPKAVAAAARQALLTEGNPQALANALEALRASGGLASMRTDEAMVQQLRQYASSTDPQLRRESVAALIQADRTGAVEPVLRQALADTDPSVQVAAIGAAIDAGIRSPETKSQLLGLCFDPQADPQVRAEAMSALQSFRLTSDEAIRLAPLEQQLAAAAP</sequence>
<evidence type="ECO:0000313" key="1">
    <source>
        <dbReference type="EMBL" id="AKJ30123.1"/>
    </source>
</evidence>
<name>A0A0G3BQ61_9BURK</name>
<dbReference type="AlphaFoldDB" id="A0A0G3BQ61"/>
<evidence type="ECO:0008006" key="3">
    <source>
        <dbReference type="Google" id="ProtNLM"/>
    </source>
</evidence>
<dbReference type="Gene3D" id="1.25.10.10">
    <property type="entry name" value="Leucine-rich Repeat Variant"/>
    <property type="match status" value="1"/>
</dbReference>
<dbReference type="InterPro" id="IPR016024">
    <property type="entry name" value="ARM-type_fold"/>
</dbReference>
<keyword evidence="2" id="KW-1185">Reference proteome</keyword>
<dbReference type="RefSeq" id="WP_047195567.1">
    <property type="nucleotide sequence ID" value="NZ_CP011371.1"/>
</dbReference>
<dbReference type="InterPro" id="IPR011989">
    <property type="entry name" value="ARM-like"/>
</dbReference>
<accession>A0A0G3BQ61</accession>
<gene>
    <name evidence="1" type="ORF">AAW51_3432</name>
</gene>
<dbReference type="SUPFAM" id="SSF48371">
    <property type="entry name" value="ARM repeat"/>
    <property type="match status" value="1"/>
</dbReference>